<comment type="caution">
    <text evidence="2">The sequence shown here is derived from an EMBL/GenBank/DDBJ whole genome shotgun (WGS) entry which is preliminary data.</text>
</comment>
<dbReference type="SUPFAM" id="SSF52540">
    <property type="entry name" value="P-loop containing nucleoside triphosphate hydrolases"/>
    <property type="match status" value="1"/>
</dbReference>
<feature type="domain" description="Phosphoribulokinase/uridine kinase" evidence="1">
    <location>
        <begin position="12"/>
        <end position="157"/>
    </location>
</feature>
<dbReference type="InterPro" id="IPR027417">
    <property type="entry name" value="P-loop_NTPase"/>
</dbReference>
<name>A0ABV5V049_9MICO</name>
<evidence type="ECO:0000259" key="1">
    <source>
        <dbReference type="Pfam" id="PF00485"/>
    </source>
</evidence>
<keyword evidence="2" id="KW-0808">Transferase</keyword>
<sequence>MEPVAPRPARVLVLTGPSGAGKSRLARRLTARFGWPMVALDDFYREGTDPDLPMSPLGLVDWDDVRSWHLDAALTALEELCVHGCTDVPVYDIASSSITGHHVLERGPHDVVVAEGIFAAHAVEGLRERGLLAQAWCVRNHPWLTFVRRLVRDLAERRKPPLTLWRRGHVLRRAEPGIVAAHEALGAVPVTAKEAERLVHDLLAPEGAGARSAGGPGG</sequence>
<gene>
    <name evidence="2" type="ORF">ACFFN0_03625</name>
</gene>
<dbReference type="PRINTS" id="PR00988">
    <property type="entry name" value="URIDINKINASE"/>
</dbReference>
<dbReference type="PANTHER" id="PTHR10285">
    <property type="entry name" value="URIDINE KINASE"/>
    <property type="match status" value="1"/>
</dbReference>
<proteinExistence type="predicted"/>
<keyword evidence="2" id="KW-0418">Kinase</keyword>
<organism evidence="2 3">
    <name type="scientific">Ornithinimicrobium kibberense</name>
    <dbReference type="NCBI Taxonomy" id="282060"/>
    <lineage>
        <taxon>Bacteria</taxon>
        <taxon>Bacillati</taxon>
        <taxon>Actinomycetota</taxon>
        <taxon>Actinomycetes</taxon>
        <taxon>Micrococcales</taxon>
        <taxon>Ornithinimicrobiaceae</taxon>
        <taxon>Ornithinimicrobium</taxon>
    </lineage>
</organism>
<accession>A0ABV5V049</accession>
<dbReference type="Pfam" id="PF00485">
    <property type="entry name" value="PRK"/>
    <property type="match status" value="1"/>
</dbReference>
<protein>
    <submittedName>
        <fullName evidence="2">Uridine kinase</fullName>
    </submittedName>
</protein>
<evidence type="ECO:0000313" key="2">
    <source>
        <dbReference type="EMBL" id="MFB9731130.1"/>
    </source>
</evidence>
<dbReference type="Gene3D" id="3.40.50.300">
    <property type="entry name" value="P-loop containing nucleotide triphosphate hydrolases"/>
    <property type="match status" value="1"/>
</dbReference>
<reference evidence="2 3" key="1">
    <citation type="submission" date="2024-09" db="EMBL/GenBank/DDBJ databases">
        <authorList>
            <person name="Sun Q."/>
            <person name="Mori K."/>
        </authorList>
    </citation>
    <scope>NUCLEOTIDE SEQUENCE [LARGE SCALE GENOMIC DNA]</scope>
    <source>
        <strain evidence="2 3">JCM 12763</strain>
    </source>
</reference>
<keyword evidence="3" id="KW-1185">Reference proteome</keyword>
<dbReference type="Proteomes" id="UP001589613">
    <property type="component" value="Unassembled WGS sequence"/>
</dbReference>
<dbReference type="RefSeq" id="WP_141337791.1">
    <property type="nucleotide sequence ID" value="NZ_JBHMAX010000007.1"/>
</dbReference>
<evidence type="ECO:0000313" key="3">
    <source>
        <dbReference type="Proteomes" id="UP001589613"/>
    </source>
</evidence>
<dbReference type="EMBL" id="JBHMAX010000007">
    <property type="protein sequence ID" value="MFB9731130.1"/>
    <property type="molecule type" value="Genomic_DNA"/>
</dbReference>
<dbReference type="InterPro" id="IPR006083">
    <property type="entry name" value="PRK/URK"/>
</dbReference>
<dbReference type="GO" id="GO:0016301">
    <property type="term" value="F:kinase activity"/>
    <property type="evidence" value="ECO:0007669"/>
    <property type="project" value="UniProtKB-KW"/>
</dbReference>